<dbReference type="EMBL" id="FJOG01000025">
    <property type="protein sequence ID" value="CZR64006.1"/>
    <property type="molecule type" value="Genomic_DNA"/>
</dbReference>
<keyword evidence="2" id="KW-1133">Transmembrane helix</keyword>
<feature type="region of interest" description="Disordered" evidence="1">
    <location>
        <begin position="104"/>
        <end position="133"/>
    </location>
</feature>
<evidence type="ECO:0000313" key="5">
    <source>
        <dbReference type="Proteomes" id="UP000184330"/>
    </source>
</evidence>
<proteinExistence type="predicted"/>
<feature type="chain" id="PRO_5012092180" evidence="3">
    <location>
        <begin position="19"/>
        <end position="286"/>
    </location>
</feature>
<evidence type="ECO:0000256" key="1">
    <source>
        <dbReference type="SAM" id="MobiDB-lite"/>
    </source>
</evidence>
<evidence type="ECO:0000256" key="2">
    <source>
        <dbReference type="SAM" id="Phobius"/>
    </source>
</evidence>
<name>A0A1L7XGC1_9HELO</name>
<keyword evidence="2" id="KW-0472">Membrane</keyword>
<organism evidence="4 5">
    <name type="scientific">Phialocephala subalpina</name>
    <dbReference type="NCBI Taxonomy" id="576137"/>
    <lineage>
        <taxon>Eukaryota</taxon>
        <taxon>Fungi</taxon>
        <taxon>Dikarya</taxon>
        <taxon>Ascomycota</taxon>
        <taxon>Pezizomycotina</taxon>
        <taxon>Leotiomycetes</taxon>
        <taxon>Helotiales</taxon>
        <taxon>Mollisiaceae</taxon>
        <taxon>Phialocephala</taxon>
        <taxon>Phialocephala fortinii species complex</taxon>
    </lineage>
</organism>
<evidence type="ECO:0000256" key="3">
    <source>
        <dbReference type="SAM" id="SignalP"/>
    </source>
</evidence>
<dbReference type="AlphaFoldDB" id="A0A1L7XGC1"/>
<gene>
    <name evidence="4" type="ORF">PAC_13903</name>
</gene>
<feature type="region of interest" description="Disordered" evidence="1">
    <location>
        <begin position="49"/>
        <end position="88"/>
    </location>
</feature>
<keyword evidence="3" id="KW-0732">Signal</keyword>
<protein>
    <submittedName>
        <fullName evidence="4">Uncharacterized protein</fullName>
    </submittedName>
</protein>
<dbReference type="Proteomes" id="UP000184330">
    <property type="component" value="Unassembled WGS sequence"/>
</dbReference>
<feature type="transmembrane region" description="Helical" evidence="2">
    <location>
        <begin position="195"/>
        <end position="214"/>
    </location>
</feature>
<accession>A0A1L7XGC1</accession>
<dbReference type="OrthoDB" id="3562979at2759"/>
<reference evidence="4 5" key="1">
    <citation type="submission" date="2016-03" db="EMBL/GenBank/DDBJ databases">
        <authorList>
            <person name="Ploux O."/>
        </authorList>
    </citation>
    <scope>NUCLEOTIDE SEQUENCE [LARGE SCALE GENOMIC DNA]</scope>
    <source>
        <strain evidence="4 5">UAMH 11012</strain>
    </source>
</reference>
<keyword evidence="2" id="KW-0812">Transmembrane</keyword>
<keyword evidence="5" id="KW-1185">Reference proteome</keyword>
<feature type="signal peptide" evidence="3">
    <location>
        <begin position="1"/>
        <end position="18"/>
    </location>
</feature>
<sequence>MKPTSSISLLLFLRLASAAPLPLTLDALYPTDCHSKSCIISLLTTPHTNHHTPPNRLTEPHFPSHQLSSSESPLSTPSSSDISTPAVTSSRPLSSSFLLSLTNPASHPSIQKAPGSGDHSAESTENLPAKPSSALAELRAADLRKYWETLRPASAQAASPKNGQVQSCEMGMSGEMVGSERFYYMRRTRTSRRDYADLMVVGIVVLFLAVVVALEAVERCSDLSGILCGRRQRRGEIFLEDDDNLFIVKRPFELSPAPAARNKRDSMDFRDEKDAFAYDSDAAERV</sequence>
<evidence type="ECO:0000313" key="4">
    <source>
        <dbReference type="EMBL" id="CZR64006.1"/>
    </source>
</evidence>